<dbReference type="Pfam" id="PF25238">
    <property type="entry name" value="OGFOD2-like"/>
    <property type="match status" value="1"/>
</dbReference>
<comment type="caution">
    <text evidence="9">The sequence shown here is derived from an EMBL/GenBank/DDBJ whole genome shotgun (WGS) entry which is preliminary data.</text>
</comment>
<evidence type="ECO:0000256" key="4">
    <source>
        <dbReference type="ARBA" id="ARBA00022964"/>
    </source>
</evidence>
<evidence type="ECO:0000256" key="7">
    <source>
        <dbReference type="SAM" id="SignalP"/>
    </source>
</evidence>
<keyword evidence="2" id="KW-0479">Metal-binding</keyword>
<proteinExistence type="predicted"/>
<evidence type="ECO:0000313" key="10">
    <source>
        <dbReference type="Proteomes" id="UP001515480"/>
    </source>
</evidence>
<keyword evidence="7" id="KW-0732">Signal</keyword>
<dbReference type="Gene3D" id="2.60.120.620">
    <property type="entry name" value="q2cbj1_9rhob like domain"/>
    <property type="match status" value="1"/>
</dbReference>
<organism evidence="9 10">
    <name type="scientific">Prymnesium parvum</name>
    <name type="common">Toxic golden alga</name>
    <dbReference type="NCBI Taxonomy" id="97485"/>
    <lineage>
        <taxon>Eukaryota</taxon>
        <taxon>Haptista</taxon>
        <taxon>Haptophyta</taxon>
        <taxon>Prymnesiophyceae</taxon>
        <taxon>Prymnesiales</taxon>
        <taxon>Prymnesiaceae</taxon>
        <taxon>Prymnesium</taxon>
    </lineage>
</organism>
<keyword evidence="6" id="KW-0408">Iron</keyword>
<keyword evidence="5" id="KW-0560">Oxidoreductase</keyword>
<evidence type="ECO:0000256" key="2">
    <source>
        <dbReference type="ARBA" id="ARBA00022723"/>
    </source>
</evidence>
<dbReference type="PROSITE" id="PS51471">
    <property type="entry name" value="FE2OG_OXY"/>
    <property type="match status" value="1"/>
</dbReference>
<keyword evidence="4" id="KW-0223">Dioxygenase</keyword>
<reference evidence="9 10" key="1">
    <citation type="journal article" date="2024" name="Science">
        <title>Giant polyketide synthase enzymes in the biosynthesis of giant marine polyether toxins.</title>
        <authorList>
            <person name="Fallon T.R."/>
            <person name="Shende V.V."/>
            <person name="Wierzbicki I.H."/>
            <person name="Pendleton A.L."/>
            <person name="Watervoot N.F."/>
            <person name="Auber R.P."/>
            <person name="Gonzalez D.J."/>
            <person name="Wisecaver J.H."/>
            <person name="Moore B.S."/>
        </authorList>
    </citation>
    <scope>NUCLEOTIDE SEQUENCE [LARGE SCALE GENOMIC DNA]</scope>
    <source>
        <strain evidence="9 10">12B1</strain>
    </source>
</reference>
<dbReference type="Proteomes" id="UP001515480">
    <property type="component" value="Unassembled WGS sequence"/>
</dbReference>
<dbReference type="PANTHER" id="PTHR24014">
    <property type="entry name" value="2-OXOGLUTARATE AND IRON-DEPENDENT OXYGENASE DOMAIN-CONTAINING PROTEIN 2"/>
    <property type="match status" value="1"/>
</dbReference>
<dbReference type="InterPro" id="IPR006620">
    <property type="entry name" value="Pro_4_hyd_alph"/>
</dbReference>
<name>A0AB34JV42_PRYPA</name>
<comment type="cofactor">
    <cofactor evidence="1">
        <name>L-ascorbate</name>
        <dbReference type="ChEBI" id="CHEBI:38290"/>
    </cofactor>
</comment>
<accession>A0AB34JV42</accession>
<dbReference type="SMART" id="SM00702">
    <property type="entry name" value="P4Hc"/>
    <property type="match status" value="1"/>
</dbReference>
<dbReference type="AlphaFoldDB" id="A0AB34JV42"/>
<evidence type="ECO:0000256" key="5">
    <source>
        <dbReference type="ARBA" id="ARBA00023002"/>
    </source>
</evidence>
<protein>
    <recommendedName>
        <fullName evidence="8">Fe2OG dioxygenase domain-containing protein</fullName>
    </recommendedName>
</protein>
<evidence type="ECO:0000313" key="9">
    <source>
        <dbReference type="EMBL" id="KAL1524947.1"/>
    </source>
</evidence>
<dbReference type="GO" id="GO:0016705">
    <property type="term" value="F:oxidoreductase activity, acting on paired donors, with incorporation or reduction of molecular oxygen"/>
    <property type="evidence" value="ECO:0007669"/>
    <property type="project" value="InterPro"/>
</dbReference>
<feature type="signal peptide" evidence="7">
    <location>
        <begin position="1"/>
        <end position="19"/>
    </location>
</feature>
<dbReference type="GO" id="GO:0031418">
    <property type="term" value="F:L-ascorbic acid binding"/>
    <property type="evidence" value="ECO:0007669"/>
    <property type="project" value="UniProtKB-KW"/>
</dbReference>
<dbReference type="GO" id="GO:0005506">
    <property type="term" value="F:iron ion binding"/>
    <property type="evidence" value="ECO:0007669"/>
    <property type="project" value="InterPro"/>
</dbReference>
<dbReference type="GO" id="GO:0051213">
    <property type="term" value="F:dioxygenase activity"/>
    <property type="evidence" value="ECO:0007669"/>
    <property type="project" value="UniProtKB-KW"/>
</dbReference>
<evidence type="ECO:0000256" key="6">
    <source>
        <dbReference type="ARBA" id="ARBA00023004"/>
    </source>
</evidence>
<feature type="chain" id="PRO_5044230360" description="Fe2OG dioxygenase domain-containing protein" evidence="7">
    <location>
        <begin position="20"/>
        <end position="386"/>
    </location>
</feature>
<dbReference type="InterPro" id="IPR005123">
    <property type="entry name" value="Oxoglu/Fe-dep_dioxygenase_dom"/>
</dbReference>
<evidence type="ECO:0000256" key="3">
    <source>
        <dbReference type="ARBA" id="ARBA00022896"/>
    </source>
</evidence>
<keyword evidence="10" id="KW-1185">Reference proteome</keyword>
<evidence type="ECO:0000259" key="8">
    <source>
        <dbReference type="PROSITE" id="PS51471"/>
    </source>
</evidence>
<feature type="domain" description="Fe2OG dioxygenase" evidence="8">
    <location>
        <begin position="266"/>
        <end position="362"/>
    </location>
</feature>
<keyword evidence="3" id="KW-0847">Vitamin C</keyword>
<sequence length="386" mass="43050">MLRAALAGVRGFLMRLGRATVVANLCTIWQTRSLDPVRRAWAASRGLAQHAAHAHAEEIAHGIDCRCFYTENFYVSQPVEGHFTYNGPAEFREENADLLSSLGDATGEKLVSVLEAESRRRRDLVQLAVARKRRIGAEYSRKHGDLWRLHERWLHPDFLRLTEAARVAEATGRSLDKFATPPAIAEGVYALQVFSQEFCALLCDELDHFSASGLPAGRPNSMNNAGVLLDELGFSPDFLEPLLREYLRPLSSALPALASLGGAHLDHHKSFVVRYKMGEDEELAAHYDNSEVTLNVNLGREFLGGELVFYGPKEDRSASVSAYHEWSRRGVGHGVLHIGRQVHAALPIAHGERLNFVMWLRSSTQRSITGCPMCDQTDRLLTRNIM</sequence>
<gene>
    <name evidence="9" type="ORF">AB1Y20_019823</name>
</gene>
<dbReference type="EMBL" id="JBGBPQ010000004">
    <property type="protein sequence ID" value="KAL1524947.1"/>
    <property type="molecule type" value="Genomic_DNA"/>
</dbReference>
<dbReference type="PANTHER" id="PTHR24014:SF4">
    <property type="entry name" value="2-OXOGLUTARATE AND IRON-DEPENDENT OXYGENASE DOMAIN-CONTAINING PROTEIN 2"/>
    <property type="match status" value="1"/>
</dbReference>
<evidence type="ECO:0000256" key="1">
    <source>
        <dbReference type="ARBA" id="ARBA00001961"/>
    </source>
</evidence>